<evidence type="ECO:0000256" key="1">
    <source>
        <dbReference type="ARBA" id="ARBA00022723"/>
    </source>
</evidence>
<dbReference type="PROSITE" id="PS00080">
    <property type="entry name" value="MULTICOPPER_OXIDASE2"/>
    <property type="match status" value="1"/>
</dbReference>
<dbReference type="InterPro" id="IPR002355">
    <property type="entry name" value="Cu_oxidase_Cu_BS"/>
</dbReference>
<reference evidence="3" key="1">
    <citation type="submission" date="2020-07" db="EMBL/GenBank/DDBJ databases">
        <title>Huge and variable diversity of episymbiotic CPR bacteria and DPANN archaea in groundwater ecosystems.</title>
        <authorList>
            <person name="He C.Y."/>
            <person name="Keren R."/>
            <person name="Whittaker M."/>
            <person name="Farag I.F."/>
            <person name="Doudna J."/>
            <person name="Cate J.H.D."/>
            <person name="Banfield J.F."/>
        </authorList>
    </citation>
    <scope>NUCLEOTIDE SEQUENCE</scope>
    <source>
        <strain evidence="3">NC_groundwater_672_Ag_B-0.1um_62_36</strain>
    </source>
</reference>
<evidence type="ECO:0008006" key="5">
    <source>
        <dbReference type="Google" id="ProtNLM"/>
    </source>
</evidence>
<dbReference type="AlphaFoldDB" id="A0A932CMS2"/>
<feature type="non-terminal residue" evidence="3">
    <location>
        <position position="1234"/>
    </location>
</feature>
<dbReference type="SUPFAM" id="SSF49503">
    <property type="entry name" value="Cupredoxins"/>
    <property type="match status" value="2"/>
</dbReference>
<gene>
    <name evidence="3" type="ORF">HYY20_04690</name>
</gene>
<sequence>MYPNRALRSNSPPLKGLVGSLWLLLLVLGLGRALPTVSDASAEGCANTVVADVVVLDQPLMFNRLGAQNVNSMVYALQRDVIAVNPSTREPTGDLPGTNLQPGAVELRPDKRPRPLVLRVNAGDCLQVNFTNLLASAANPNTGLATHENLEIDDQVADRMAGFHPQGMQLVGGIDSDSSFVGQNANSLVAPGDSRTYTFLAPPREGTFLVTSHGATFGGEATGGNLGNGMFAAINVEPPGADYFRSQVTEEELRLATQKDSEGNLLTTADGHPLVDYDALYPNVEPWTSEGKAGLPVLRMTTLTGARGTLVHSDINAIIAHRSDGGSLGNFPPSTYPLESQGKRNPTVPNRLEPFREFTSVFHDEVAVAQAFPGWFEDEVLSHTLHGVRDGFMINYGSGGIGSEIIANRLGVGPMHDCLHCTYEEFFLASSTVGDPAMLVDVPANDGLEALGPGQAPSPGTTGPKAHRALYPDDPANVHHSYTNDFTKIRNLHAGPKEHHIFHLHNHQWLFNANDDNANYLDAQGLGPGSGYTYEINFGGSGNRNKTAGDAIYHCHFYPHFAQGMWYLWRNHDVFEAGTRLAVTGNPNDPQAFHTTSFALSDGTPALVADLDNNGTLDARARALPDGEILAGTPIPALVPLPGKPMAPLPGRVMVVTKDADGNGSPDSSQAKVDRDDKYTSGSLAGQIKNPGYPFWIAGIEHTVGQRPPNPPLDMLTESEAEALNNSGNPLWSKMSTAVAGGWNGGLPRLSLEGYLAGGESLDIQNRLDFSKEVLKGKPVYYPEEGTDVEQAAMAFHAQRCHGTFLPDGSVANCVDTNGDGRGDSGGFITNGAPPVPSAPYHDPCIDDEGDRFLTGQPGQFFSVNGLGTTATPEYGADNPRVYKAANIQLDVVLNKVGYHFPQQRIITLWEDVDDTLNKVRPPEPFVMRLNTFDCAKYLHTNLVPHIYELDDYQVRTDTDVIGQHIHLPKWDLTSADGSGNGWNYEDGTLSPGTVREEIEAINCYNGTGPCPEGIAPGPAPVATLPQPNGTGGGLTQLEARPHPFFGDGGWLGARTTIQRWFADPVVNVAGVDRGLGIIFTHDHFGPSTHQQVGLYSTLLIEPARSTWVHNETGEPLGTRHDGGPTSWQAAILTGDLNGDGKNDSYREFYFEYSDFQHAYEAGFGADGNGNPVPPTEESFRHAINPSVRQEADPVFPDLVLYPPVCPGGVPRPCPEAISADDPGMFVVNYRNEP</sequence>
<dbReference type="GO" id="GO:0005507">
    <property type="term" value="F:copper ion binding"/>
    <property type="evidence" value="ECO:0007669"/>
    <property type="project" value="InterPro"/>
</dbReference>
<evidence type="ECO:0000313" key="3">
    <source>
        <dbReference type="EMBL" id="MBI2876158.1"/>
    </source>
</evidence>
<accession>A0A932CMS2</accession>
<name>A0A932CMS2_UNCTE</name>
<protein>
    <recommendedName>
        <fullName evidence="5">Copper oxidase</fullName>
    </recommendedName>
</protein>
<proteinExistence type="predicted"/>
<comment type="caution">
    <text evidence="3">The sequence shown here is derived from an EMBL/GenBank/DDBJ whole genome shotgun (WGS) entry which is preliminary data.</text>
</comment>
<evidence type="ECO:0000313" key="4">
    <source>
        <dbReference type="Proteomes" id="UP000769766"/>
    </source>
</evidence>
<dbReference type="InterPro" id="IPR008972">
    <property type="entry name" value="Cupredoxin"/>
</dbReference>
<dbReference type="Gene3D" id="2.60.40.420">
    <property type="entry name" value="Cupredoxins - blue copper proteins"/>
    <property type="match status" value="2"/>
</dbReference>
<feature type="region of interest" description="Disordered" evidence="2">
    <location>
        <begin position="658"/>
        <end position="684"/>
    </location>
</feature>
<organism evidence="3 4">
    <name type="scientific">Tectimicrobiota bacterium</name>
    <dbReference type="NCBI Taxonomy" id="2528274"/>
    <lineage>
        <taxon>Bacteria</taxon>
        <taxon>Pseudomonadati</taxon>
        <taxon>Nitrospinota/Tectimicrobiota group</taxon>
        <taxon>Candidatus Tectimicrobiota</taxon>
    </lineage>
</organism>
<dbReference type="Proteomes" id="UP000769766">
    <property type="component" value="Unassembled WGS sequence"/>
</dbReference>
<keyword evidence="1" id="KW-0479">Metal-binding</keyword>
<dbReference type="EMBL" id="JACPRF010000144">
    <property type="protein sequence ID" value="MBI2876158.1"/>
    <property type="molecule type" value="Genomic_DNA"/>
</dbReference>
<evidence type="ECO:0000256" key="2">
    <source>
        <dbReference type="SAM" id="MobiDB-lite"/>
    </source>
</evidence>